<dbReference type="AlphaFoldDB" id="A0A917AUS4"/>
<dbReference type="InterPro" id="IPR001128">
    <property type="entry name" value="Cyt_P450"/>
</dbReference>
<evidence type="ECO:0000313" key="4">
    <source>
        <dbReference type="Proteomes" id="UP000633136"/>
    </source>
</evidence>
<proteinExistence type="inferred from homology"/>
<keyword evidence="2" id="KW-0503">Monooxygenase</keyword>
<evidence type="ECO:0000256" key="1">
    <source>
        <dbReference type="ARBA" id="ARBA00010617"/>
    </source>
</evidence>
<keyword evidence="2" id="KW-0560">Oxidoreductase</keyword>
<dbReference type="InterPro" id="IPR002397">
    <property type="entry name" value="Cyt_P450_B"/>
</dbReference>
<dbReference type="GO" id="GO:0004497">
    <property type="term" value="F:monooxygenase activity"/>
    <property type="evidence" value="ECO:0007669"/>
    <property type="project" value="UniProtKB-KW"/>
</dbReference>
<comment type="similarity">
    <text evidence="1 2">Belongs to the cytochrome P450 family.</text>
</comment>
<dbReference type="SUPFAM" id="SSF48264">
    <property type="entry name" value="Cytochrome P450"/>
    <property type="match status" value="1"/>
</dbReference>
<dbReference type="InterPro" id="IPR036396">
    <property type="entry name" value="Cyt_P450_sf"/>
</dbReference>
<dbReference type="InterPro" id="IPR017972">
    <property type="entry name" value="Cyt_P450_CS"/>
</dbReference>
<accession>A0A917AUS4</accession>
<dbReference type="PANTHER" id="PTHR46696:SF6">
    <property type="entry name" value="P450, PUTATIVE (EUROFUNG)-RELATED"/>
    <property type="match status" value="1"/>
</dbReference>
<dbReference type="PRINTS" id="PR00359">
    <property type="entry name" value="BP450"/>
</dbReference>
<reference evidence="3" key="1">
    <citation type="journal article" date="2014" name="Int. J. Syst. Evol. Microbiol.">
        <title>Complete genome sequence of Corynebacterium casei LMG S-19264T (=DSM 44701T), isolated from a smear-ripened cheese.</title>
        <authorList>
            <consortium name="US DOE Joint Genome Institute (JGI-PGF)"/>
            <person name="Walter F."/>
            <person name="Albersmeier A."/>
            <person name="Kalinowski J."/>
            <person name="Ruckert C."/>
        </authorList>
    </citation>
    <scope>NUCLEOTIDE SEQUENCE</scope>
    <source>
        <strain evidence="3">CGMCC 1.15388</strain>
    </source>
</reference>
<organism evidence="3 4">
    <name type="scientific">Nesterenkonia cremea</name>
    <dbReference type="NCBI Taxonomy" id="1882340"/>
    <lineage>
        <taxon>Bacteria</taxon>
        <taxon>Bacillati</taxon>
        <taxon>Actinomycetota</taxon>
        <taxon>Actinomycetes</taxon>
        <taxon>Micrococcales</taxon>
        <taxon>Micrococcaceae</taxon>
        <taxon>Nesterenkonia</taxon>
    </lineage>
</organism>
<dbReference type="RefSeq" id="WP_188686135.1">
    <property type="nucleotide sequence ID" value="NZ_BMIS01000013.1"/>
</dbReference>
<protein>
    <submittedName>
        <fullName evidence="3">Cytochrome P450</fullName>
    </submittedName>
</protein>
<evidence type="ECO:0000313" key="3">
    <source>
        <dbReference type="EMBL" id="GGE76148.1"/>
    </source>
</evidence>
<dbReference type="PROSITE" id="PS00086">
    <property type="entry name" value="CYTOCHROME_P450"/>
    <property type="match status" value="1"/>
</dbReference>
<comment type="caution">
    <text evidence="3">The sequence shown here is derived from an EMBL/GenBank/DDBJ whole genome shotgun (WGS) entry which is preliminary data.</text>
</comment>
<keyword evidence="2" id="KW-0479">Metal-binding</keyword>
<dbReference type="PANTHER" id="PTHR46696">
    <property type="entry name" value="P450, PUTATIVE (EUROFUNG)-RELATED"/>
    <property type="match status" value="1"/>
</dbReference>
<keyword evidence="2" id="KW-0349">Heme</keyword>
<dbReference type="Proteomes" id="UP000633136">
    <property type="component" value="Unassembled WGS sequence"/>
</dbReference>
<sequence length="401" mass="45209">MTRSIPADFSLQGDDHPDAVHAVYDRLREQCPVAYTEDIGGYWTFTRYEDIREAAGDADTFISSVRAVVPSDPRGIRRPPLNFDAPRHTPFRRALTRTLSARRTQELVGLLSPVAEDLFSEFARGGGGDISRSFGTMLPARAACLWLGLEEERGAWLAQTATEWVDAWRRQDGEEVTRHSERMYEVAWWLLRDRRENPRDPRRDPASSLLTEHGEDGPLADELIVGALRQSLVVGMVAPPILIGSMAAHLAEHPELAEILMAEPDRREAAVEEFIRLFAPYRGFARTVSCPVSLHGRRIEPEEPVTMSYAAANRDPRVFPDPHRFDLDRPNAADHLGFGRGRHQCVGMHLARGIIRLSLDVILDSGFRLHLVEQPRPTRMPELGFQEVHLRLEPISSEDPT</sequence>
<evidence type="ECO:0000256" key="2">
    <source>
        <dbReference type="RuleBase" id="RU000461"/>
    </source>
</evidence>
<keyword evidence="2" id="KW-0408">Iron</keyword>
<gene>
    <name evidence="3" type="ORF">GCM10011401_24350</name>
</gene>
<dbReference type="GO" id="GO:0005506">
    <property type="term" value="F:iron ion binding"/>
    <property type="evidence" value="ECO:0007669"/>
    <property type="project" value="InterPro"/>
</dbReference>
<reference evidence="3" key="2">
    <citation type="submission" date="2020-09" db="EMBL/GenBank/DDBJ databases">
        <authorList>
            <person name="Sun Q."/>
            <person name="Zhou Y."/>
        </authorList>
    </citation>
    <scope>NUCLEOTIDE SEQUENCE</scope>
    <source>
        <strain evidence="3">CGMCC 1.15388</strain>
    </source>
</reference>
<dbReference type="Pfam" id="PF00067">
    <property type="entry name" value="p450"/>
    <property type="match status" value="1"/>
</dbReference>
<dbReference type="Gene3D" id="1.10.630.10">
    <property type="entry name" value="Cytochrome P450"/>
    <property type="match status" value="1"/>
</dbReference>
<keyword evidence="4" id="KW-1185">Reference proteome</keyword>
<dbReference type="GO" id="GO:0016705">
    <property type="term" value="F:oxidoreductase activity, acting on paired donors, with incorporation or reduction of molecular oxygen"/>
    <property type="evidence" value="ECO:0007669"/>
    <property type="project" value="InterPro"/>
</dbReference>
<name>A0A917AUS4_9MICC</name>
<dbReference type="GO" id="GO:0020037">
    <property type="term" value="F:heme binding"/>
    <property type="evidence" value="ECO:0007669"/>
    <property type="project" value="InterPro"/>
</dbReference>
<dbReference type="EMBL" id="BMIS01000013">
    <property type="protein sequence ID" value="GGE76148.1"/>
    <property type="molecule type" value="Genomic_DNA"/>
</dbReference>